<evidence type="ECO:0000256" key="2">
    <source>
        <dbReference type="SAM" id="MobiDB-lite"/>
    </source>
</evidence>
<dbReference type="SUPFAM" id="SSF53062">
    <property type="entry name" value="PTS system fructose IIA component-like"/>
    <property type="match status" value="1"/>
</dbReference>
<feature type="domain" description="PTS EIIA type-4" evidence="3">
    <location>
        <begin position="31"/>
        <end position="161"/>
    </location>
</feature>
<dbReference type="RefSeq" id="WP_388307451.1">
    <property type="nucleotide sequence ID" value="NZ_JBIBDZ010000004.1"/>
</dbReference>
<dbReference type="Gene3D" id="3.40.50.510">
    <property type="entry name" value="Phosphotransferase system, mannose-type IIA component"/>
    <property type="match status" value="1"/>
</dbReference>
<keyword evidence="4" id="KW-0418">Kinase</keyword>
<dbReference type="InterPro" id="IPR036662">
    <property type="entry name" value="PTS_EIIA_man-typ_sf"/>
</dbReference>
<gene>
    <name evidence="4" type="ORF">ACFY8C_15480</name>
</gene>
<dbReference type="InterPro" id="IPR004701">
    <property type="entry name" value="PTS_EIIA_man-typ"/>
</dbReference>
<dbReference type="Pfam" id="PF03610">
    <property type="entry name" value="EIIA-man"/>
    <property type="match status" value="1"/>
</dbReference>
<dbReference type="Proteomes" id="UP001602370">
    <property type="component" value="Unassembled WGS sequence"/>
</dbReference>
<keyword evidence="1" id="KW-0808">Transferase</keyword>
<dbReference type="PANTHER" id="PTHR38594:SF1">
    <property type="entry name" value="PEP-DEPENDENT DIHYDROXYACETONE KINASE, PHOSPHORYL DONOR SUBUNIT DHAM"/>
    <property type="match status" value="1"/>
</dbReference>
<accession>A0ABW6XQE6</accession>
<organism evidence="4 5">
    <name type="scientific">Streptomyces flavochromogenes</name>
    <dbReference type="NCBI Taxonomy" id="68199"/>
    <lineage>
        <taxon>Bacteria</taxon>
        <taxon>Bacillati</taxon>
        <taxon>Actinomycetota</taxon>
        <taxon>Actinomycetes</taxon>
        <taxon>Kitasatosporales</taxon>
        <taxon>Streptomycetaceae</taxon>
        <taxon>Streptomyces</taxon>
    </lineage>
</organism>
<keyword evidence="5" id="KW-1185">Reference proteome</keyword>
<dbReference type="InterPro" id="IPR039643">
    <property type="entry name" value="DhaM"/>
</dbReference>
<evidence type="ECO:0000259" key="3">
    <source>
        <dbReference type="PROSITE" id="PS51096"/>
    </source>
</evidence>
<reference evidence="4 5" key="1">
    <citation type="submission" date="2024-10" db="EMBL/GenBank/DDBJ databases">
        <title>The Natural Products Discovery Center: Release of the First 8490 Sequenced Strains for Exploring Actinobacteria Biosynthetic Diversity.</title>
        <authorList>
            <person name="Kalkreuter E."/>
            <person name="Kautsar S.A."/>
            <person name="Yang D."/>
            <person name="Bader C.D."/>
            <person name="Teijaro C.N."/>
            <person name="Fluegel L."/>
            <person name="Davis C.M."/>
            <person name="Simpson J.R."/>
            <person name="Lauterbach L."/>
            <person name="Steele A.D."/>
            <person name="Gui C."/>
            <person name="Meng S."/>
            <person name="Li G."/>
            <person name="Viehrig K."/>
            <person name="Ye F."/>
            <person name="Su P."/>
            <person name="Kiefer A.F."/>
            <person name="Nichols A."/>
            <person name="Cepeda A.J."/>
            <person name="Yan W."/>
            <person name="Fan B."/>
            <person name="Jiang Y."/>
            <person name="Adhikari A."/>
            <person name="Zheng C.-J."/>
            <person name="Schuster L."/>
            <person name="Cowan T.M."/>
            <person name="Smanski M.J."/>
            <person name="Chevrette M.G."/>
            <person name="De Carvalho L.P.S."/>
            <person name="Shen B."/>
        </authorList>
    </citation>
    <scope>NUCLEOTIDE SEQUENCE [LARGE SCALE GENOMIC DNA]</scope>
    <source>
        <strain evidence="4 5">NPDC012605</strain>
    </source>
</reference>
<protein>
    <submittedName>
        <fullName evidence="4">PTS-dependent dihydroxyacetone kinase phosphotransferase subunit DhaM</fullName>
    </submittedName>
</protein>
<name>A0ABW6XQE6_9ACTN</name>
<comment type="caution">
    <text evidence="4">The sequence shown here is derived from an EMBL/GenBank/DDBJ whole genome shotgun (WGS) entry which is preliminary data.</text>
</comment>
<evidence type="ECO:0000256" key="1">
    <source>
        <dbReference type="ARBA" id="ARBA00022679"/>
    </source>
</evidence>
<dbReference type="EMBL" id="JBIBDZ010000004">
    <property type="protein sequence ID" value="MFF5919724.1"/>
    <property type="molecule type" value="Genomic_DNA"/>
</dbReference>
<evidence type="ECO:0000313" key="4">
    <source>
        <dbReference type="EMBL" id="MFF5919724.1"/>
    </source>
</evidence>
<dbReference type="PANTHER" id="PTHR38594">
    <property type="entry name" value="PEP-DEPENDENT DIHYDROXYACETONE KINASE, PHOSPHORYL DONOR SUBUNIT DHAM"/>
    <property type="match status" value="1"/>
</dbReference>
<dbReference type="PROSITE" id="PS51096">
    <property type="entry name" value="PTS_EIIA_TYPE_4"/>
    <property type="match status" value="1"/>
</dbReference>
<feature type="region of interest" description="Disordered" evidence="2">
    <location>
        <begin position="1"/>
        <end position="29"/>
    </location>
</feature>
<proteinExistence type="predicted"/>
<sequence length="161" mass="14896">MSAGSGPGAGAVRPGATGSGSGADSESGSGSVGIVLVSHSAAVATAVAGLARGLAGGGDLAPILPAGGTPDGGLGTSSELISEAAKAVDRGAGVAILVDLGSAVLTVKALLAEGDELPEASRLVDAPFVEGAVAALVTASAGGDLDAVAAAASEAYAYRKE</sequence>
<dbReference type="GO" id="GO:0016301">
    <property type="term" value="F:kinase activity"/>
    <property type="evidence" value="ECO:0007669"/>
    <property type="project" value="UniProtKB-KW"/>
</dbReference>
<evidence type="ECO:0000313" key="5">
    <source>
        <dbReference type="Proteomes" id="UP001602370"/>
    </source>
</evidence>